<dbReference type="PANTHER" id="PTHR30231">
    <property type="entry name" value="DNA POLYMERASE III SUBUNIT EPSILON"/>
    <property type="match status" value="1"/>
</dbReference>
<comment type="caution">
    <text evidence="5">The sequence shown here is derived from an EMBL/GenBank/DDBJ whole genome shotgun (WGS) entry which is preliminary data.</text>
</comment>
<dbReference type="AlphaFoldDB" id="A0A0L0ETH4"/>
<keyword evidence="1" id="KW-0540">Nuclease</keyword>
<name>A0A0L0ETH4_9GAMM</name>
<dbReference type="Pfam" id="PF00929">
    <property type="entry name" value="RNase_T"/>
    <property type="match status" value="1"/>
</dbReference>
<dbReference type="OrthoDB" id="5497329at2"/>
<evidence type="ECO:0000256" key="3">
    <source>
        <dbReference type="ARBA" id="ARBA00022839"/>
    </source>
</evidence>
<feature type="domain" description="Exonuclease" evidence="4">
    <location>
        <begin position="45"/>
        <end position="225"/>
    </location>
</feature>
<dbReference type="PATRIC" id="fig|43658.6.peg.3240"/>
<keyword evidence="3" id="KW-0269">Exonuclease</keyword>
<gene>
    <name evidence="5" type="ORF">AC626_08655</name>
</gene>
<dbReference type="GO" id="GO:0003676">
    <property type="term" value="F:nucleic acid binding"/>
    <property type="evidence" value="ECO:0007669"/>
    <property type="project" value="InterPro"/>
</dbReference>
<dbReference type="CDD" id="cd06127">
    <property type="entry name" value="DEDDh"/>
    <property type="match status" value="1"/>
</dbReference>
<dbReference type="SUPFAM" id="SSF53098">
    <property type="entry name" value="Ribonuclease H-like"/>
    <property type="match status" value="1"/>
</dbReference>
<dbReference type="SMART" id="SM00479">
    <property type="entry name" value="EXOIII"/>
    <property type="match status" value="1"/>
</dbReference>
<dbReference type="PANTHER" id="PTHR30231:SF4">
    <property type="entry name" value="PROTEIN NEN2"/>
    <property type="match status" value="1"/>
</dbReference>
<accession>A0A0L0ETH4</accession>
<dbReference type="GO" id="GO:0005829">
    <property type="term" value="C:cytosol"/>
    <property type="evidence" value="ECO:0007669"/>
    <property type="project" value="TreeGrafter"/>
</dbReference>
<organism evidence="5 6">
    <name type="scientific">Pseudoalteromonas rubra</name>
    <dbReference type="NCBI Taxonomy" id="43658"/>
    <lineage>
        <taxon>Bacteria</taxon>
        <taxon>Pseudomonadati</taxon>
        <taxon>Pseudomonadota</taxon>
        <taxon>Gammaproteobacteria</taxon>
        <taxon>Alteromonadales</taxon>
        <taxon>Pseudoalteromonadaceae</taxon>
        <taxon>Pseudoalteromonas</taxon>
    </lineage>
</organism>
<evidence type="ECO:0000313" key="6">
    <source>
        <dbReference type="Proteomes" id="UP000036850"/>
    </source>
</evidence>
<dbReference type="EMBL" id="LFZX01000049">
    <property type="protein sequence ID" value="KNC67792.1"/>
    <property type="molecule type" value="Genomic_DNA"/>
</dbReference>
<sequence>MAIQGDILSWPNRFTHLARRSNDERLRAFYNAGVQLPDTPVSEARFVALDFETTGLNHETDDIVSVGLVPFDARRAYCRDAKHWILKPATPLHEESVVVHQITHSQVREAPDLDTILEELLASLAGRVIVVHYRHIERPFFNQALMQRLGEGIEFPLIDTMALEHHIETSRLTWWQQIKRQPIPSIRLADSRKRYGLPYYIAHHALSDALATAELLQAQLQHHYTLQTEIKTLWM</sequence>
<evidence type="ECO:0000256" key="1">
    <source>
        <dbReference type="ARBA" id="ARBA00022722"/>
    </source>
</evidence>
<dbReference type="InterPro" id="IPR013520">
    <property type="entry name" value="Ribonucl_H"/>
</dbReference>
<protein>
    <submittedName>
        <fullName evidence="5">DNA polymerase III subunit epsilon</fullName>
    </submittedName>
</protein>
<dbReference type="GO" id="GO:0006259">
    <property type="term" value="P:DNA metabolic process"/>
    <property type="evidence" value="ECO:0007669"/>
    <property type="project" value="UniProtKB-ARBA"/>
</dbReference>
<dbReference type="GO" id="GO:0008408">
    <property type="term" value="F:3'-5' exonuclease activity"/>
    <property type="evidence" value="ECO:0007669"/>
    <property type="project" value="TreeGrafter"/>
</dbReference>
<proteinExistence type="predicted"/>
<dbReference type="NCBIfam" id="NF006602">
    <property type="entry name" value="PRK09146.1"/>
    <property type="match status" value="1"/>
</dbReference>
<dbReference type="InterPro" id="IPR012337">
    <property type="entry name" value="RNaseH-like_sf"/>
</dbReference>
<evidence type="ECO:0000256" key="2">
    <source>
        <dbReference type="ARBA" id="ARBA00022801"/>
    </source>
</evidence>
<keyword evidence="2" id="KW-0378">Hydrolase</keyword>
<dbReference type="Proteomes" id="UP000036850">
    <property type="component" value="Unassembled WGS sequence"/>
</dbReference>
<dbReference type="InterPro" id="IPR036397">
    <property type="entry name" value="RNaseH_sf"/>
</dbReference>
<evidence type="ECO:0000259" key="4">
    <source>
        <dbReference type="SMART" id="SM00479"/>
    </source>
</evidence>
<reference evidence="6" key="1">
    <citation type="submission" date="2015-07" db="EMBL/GenBank/DDBJ databases">
        <title>Draft genome sequence of a Pseudoalteromonas rubra strain, OCN096, isolated from Kaneohe Bay, Oahu, Hawaii.</title>
        <authorList>
            <person name="Beurmann S."/>
            <person name="Ushijima B."/>
            <person name="Belcaid M."/>
            <person name="Callahan S.M."/>
            <person name="Aeby G.S."/>
        </authorList>
    </citation>
    <scope>NUCLEOTIDE SEQUENCE [LARGE SCALE GENOMIC DNA]</scope>
    <source>
        <strain evidence="6">OCN096</strain>
    </source>
</reference>
<evidence type="ECO:0000313" key="5">
    <source>
        <dbReference type="EMBL" id="KNC67792.1"/>
    </source>
</evidence>
<dbReference type="Gene3D" id="3.30.420.10">
    <property type="entry name" value="Ribonuclease H-like superfamily/Ribonuclease H"/>
    <property type="match status" value="1"/>
</dbReference>